<feature type="compositionally biased region" description="Polar residues" evidence="5">
    <location>
        <begin position="572"/>
        <end position="594"/>
    </location>
</feature>
<keyword evidence="8" id="KW-1185">Reference proteome</keyword>
<comment type="subcellular location">
    <subcellularLocation>
        <location evidence="1">Membrane</location>
        <topology evidence="1">Multi-pass membrane protein</topology>
    </subcellularLocation>
</comment>
<feature type="transmembrane region" description="Helical" evidence="6">
    <location>
        <begin position="440"/>
        <end position="458"/>
    </location>
</feature>
<feature type="compositionally biased region" description="Acidic residues" evidence="5">
    <location>
        <begin position="626"/>
        <end position="638"/>
    </location>
</feature>
<feature type="compositionally biased region" description="Polar residues" evidence="5">
    <location>
        <begin position="607"/>
        <end position="625"/>
    </location>
</feature>
<evidence type="ECO:0000313" key="7">
    <source>
        <dbReference type="EMBL" id="KAF5401194.1"/>
    </source>
</evidence>
<evidence type="ECO:0000256" key="3">
    <source>
        <dbReference type="ARBA" id="ARBA00022989"/>
    </source>
</evidence>
<keyword evidence="3 6" id="KW-1133">Transmembrane helix</keyword>
<dbReference type="SUPFAM" id="SSF48652">
    <property type="entry name" value="Tetraspanin"/>
    <property type="match status" value="1"/>
</dbReference>
<dbReference type="InterPro" id="IPR018499">
    <property type="entry name" value="Tetraspanin/Peripherin"/>
</dbReference>
<evidence type="ECO:0000256" key="1">
    <source>
        <dbReference type="ARBA" id="ARBA00004141"/>
    </source>
</evidence>
<feature type="transmembrane region" description="Helical" evidence="6">
    <location>
        <begin position="188"/>
        <end position="209"/>
    </location>
</feature>
<dbReference type="InterPro" id="IPR008952">
    <property type="entry name" value="Tetraspanin_EC2_sf"/>
</dbReference>
<name>A0A8J4TAT9_9TREM</name>
<evidence type="ECO:0000256" key="2">
    <source>
        <dbReference type="ARBA" id="ARBA00022692"/>
    </source>
</evidence>
<gene>
    <name evidence="7" type="ORF">PHET_05452</name>
</gene>
<reference evidence="7" key="1">
    <citation type="submission" date="2019-05" db="EMBL/GenBank/DDBJ databases">
        <title>Annotation for the trematode Paragonimus heterotremus.</title>
        <authorList>
            <person name="Choi Y.-J."/>
        </authorList>
    </citation>
    <scope>NUCLEOTIDE SEQUENCE</scope>
    <source>
        <strain evidence="7">LC</strain>
    </source>
</reference>
<dbReference type="Proteomes" id="UP000748531">
    <property type="component" value="Unassembled WGS sequence"/>
</dbReference>
<protein>
    <submittedName>
        <fullName evidence="7">Uncharacterized protein</fullName>
    </submittedName>
</protein>
<feature type="region of interest" description="Disordered" evidence="5">
    <location>
        <begin position="568"/>
        <end position="650"/>
    </location>
</feature>
<dbReference type="GO" id="GO:0016020">
    <property type="term" value="C:membrane"/>
    <property type="evidence" value="ECO:0007669"/>
    <property type="project" value="UniProtKB-SubCell"/>
</dbReference>
<dbReference type="Pfam" id="PF00335">
    <property type="entry name" value="Tetraspanin"/>
    <property type="match status" value="1"/>
</dbReference>
<feature type="region of interest" description="Disordered" evidence="5">
    <location>
        <begin position="516"/>
        <end position="536"/>
    </location>
</feature>
<proteinExistence type="predicted"/>
<evidence type="ECO:0000256" key="4">
    <source>
        <dbReference type="ARBA" id="ARBA00023136"/>
    </source>
</evidence>
<accession>A0A8J4TAT9</accession>
<feature type="transmembrane region" description="Helical" evidence="6">
    <location>
        <begin position="257"/>
        <end position="279"/>
    </location>
</feature>
<sequence>MKEVRFQKNNSDDIMQSEHPAQICEQEDGDAISLTSLTEEKPTTWDESSEVARISRLSQADLNIGFPSSFTTQLMRITAEAAHKQEQECIKQSWETIRRSRAWRKSQALASKAARALPLLPIPNVIRTVLHEIQPICLAVQLMVVLWLSTQLDLEARLRGPFSEWPAYMAHRIPWVPGQQRRHTHVKVTLVILCGIYLPCALAHFNYVLDDLPDETPLQLVRKVLWAHQRKKSIRKSRRWSLDPRFDQFRRPRRRQWATVLLLILIIPLTTNIFILLVGDCNYSIQTERWRLVVSQWLDQMQQIYFERNFTSTENRSQTNSPVTTLDAIHIVFQCCGRHGSDKAYEDWWRAEVTKPVGKEELDVSQKRTMGRFGEVQKQRNQSRPSRMNRLVPFSCCKWDKPGQSCDHIQSHRAEQFYARGCVQPIVELLVRWMKTVGSALVLVFVLMLPQLVLYLSIIQPREAVKQFARAVVEVYLFFYFWQTLTIQTRKQARQQSLQQEIIRKKFNVAHTSRLHAPKEPGDVTDSAAPEYSQTTADAMMPDNVEKRRGDTGLRPSLVSALKQYRRPMQRESLSLQSSDTQIDFANTTSTGAETTRVSSRDTRSTYNKSTTIPVRLSRTSGTETTEAESRDDEPDSSDDIKTGQLTKEN</sequence>
<keyword evidence="4 6" id="KW-0472">Membrane</keyword>
<dbReference type="Gene3D" id="1.10.1450.10">
    <property type="entry name" value="Tetraspanin"/>
    <property type="match status" value="1"/>
</dbReference>
<dbReference type="AlphaFoldDB" id="A0A8J4TAT9"/>
<organism evidence="7 8">
    <name type="scientific">Paragonimus heterotremus</name>
    <dbReference type="NCBI Taxonomy" id="100268"/>
    <lineage>
        <taxon>Eukaryota</taxon>
        <taxon>Metazoa</taxon>
        <taxon>Spiralia</taxon>
        <taxon>Lophotrochozoa</taxon>
        <taxon>Platyhelminthes</taxon>
        <taxon>Trematoda</taxon>
        <taxon>Digenea</taxon>
        <taxon>Plagiorchiida</taxon>
        <taxon>Troglotremata</taxon>
        <taxon>Troglotrematidae</taxon>
        <taxon>Paragonimus</taxon>
    </lineage>
</organism>
<evidence type="ECO:0000313" key="8">
    <source>
        <dbReference type="Proteomes" id="UP000748531"/>
    </source>
</evidence>
<dbReference type="OrthoDB" id="6271065at2759"/>
<comment type="caution">
    <text evidence="7">The sequence shown here is derived from an EMBL/GenBank/DDBJ whole genome shotgun (WGS) entry which is preliminary data.</text>
</comment>
<evidence type="ECO:0000256" key="6">
    <source>
        <dbReference type="SAM" id="Phobius"/>
    </source>
</evidence>
<keyword evidence="2 6" id="KW-0812">Transmembrane</keyword>
<evidence type="ECO:0000256" key="5">
    <source>
        <dbReference type="SAM" id="MobiDB-lite"/>
    </source>
</evidence>
<dbReference type="EMBL" id="LUCH01002641">
    <property type="protein sequence ID" value="KAF5401194.1"/>
    <property type="molecule type" value="Genomic_DNA"/>
</dbReference>